<keyword evidence="2" id="KW-0808">Transferase</keyword>
<sequence length="275" mass="31801">MIRIAVLDMNAGQPNEGMRCIRSLVEGFLAEDDVDGVYKVFEVRVEKQLPEVAEYDIFICSGGPGSPKDQGEDWQKAFNAFLDEVKAHNTSEEYKKHLFLICHSFQLACQHWQLAKITKRRSMAFGVMPVHKTPQGKEEPLLKDLDDPFYAVDSREYQVVEVRQKRMKEFGAKVLCREKERPKVPLERAVMAIRFSEEIFGVQFHPEADADGMHTHFQKKEKQQLIIKHKGEEKFREMLLHLRDEDKISKTHGILIPQFLRNATDAIIQSKFVSA</sequence>
<reference evidence="2 3" key="1">
    <citation type="submission" date="2019-03" db="EMBL/GenBank/DDBJ databases">
        <title>Genomic Encyclopedia of Archaeal and Bacterial Type Strains, Phase II (KMG-II): from individual species to whole genera.</title>
        <authorList>
            <person name="Goeker M."/>
        </authorList>
    </citation>
    <scope>NUCLEOTIDE SEQUENCE [LARGE SCALE GENOMIC DNA]</scope>
    <source>
        <strain evidence="2 3">DSM 18435</strain>
    </source>
</reference>
<dbReference type="RefSeq" id="WP_208107964.1">
    <property type="nucleotide sequence ID" value="NZ_SNYI01000001.1"/>
</dbReference>
<dbReference type="EMBL" id="SNYI01000001">
    <property type="protein sequence ID" value="TDQ32882.1"/>
    <property type="molecule type" value="Genomic_DNA"/>
</dbReference>
<feature type="domain" description="Glutamine amidotransferase" evidence="1">
    <location>
        <begin position="44"/>
        <end position="216"/>
    </location>
</feature>
<keyword evidence="2" id="KW-0315">Glutamine amidotransferase</keyword>
<evidence type="ECO:0000259" key="1">
    <source>
        <dbReference type="Pfam" id="PF00117"/>
    </source>
</evidence>
<dbReference type="InterPro" id="IPR017926">
    <property type="entry name" value="GATASE"/>
</dbReference>
<accession>A0A4R6TMX2</accession>
<dbReference type="Gene3D" id="3.40.50.880">
    <property type="match status" value="1"/>
</dbReference>
<dbReference type="InterPro" id="IPR029062">
    <property type="entry name" value="Class_I_gatase-like"/>
</dbReference>
<evidence type="ECO:0000313" key="3">
    <source>
        <dbReference type="Proteomes" id="UP000295468"/>
    </source>
</evidence>
<dbReference type="AlphaFoldDB" id="A0A4R6TMX2"/>
<dbReference type="PROSITE" id="PS51273">
    <property type="entry name" value="GATASE_TYPE_1"/>
    <property type="match status" value="1"/>
</dbReference>
<dbReference type="Proteomes" id="UP000295468">
    <property type="component" value="Unassembled WGS sequence"/>
</dbReference>
<comment type="caution">
    <text evidence="2">The sequence shown here is derived from an EMBL/GenBank/DDBJ whole genome shotgun (WGS) entry which is preliminary data.</text>
</comment>
<dbReference type="GO" id="GO:0016740">
    <property type="term" value="F:transferase activity"/>
    <property type="evidence" value="ECO:0007669"/>
    <property type="project" value="UniProtKB-KW"/>
</dbReference>
<dbReference type="SUPFAM" id="SSF52317">
    <property type="entry name" value="Class I glutamine amidotransferase-like"/>
    <property type="match status" value="1"/>
</dbReference>
<name>A0A4R6TMX2_9FLAO</name>
<organism evidence="2 3">
    <name type="scientific">Zeaxanthinibacter enoshimensis</name>
    <dbReference type="NCBI Taxonomy" id="392009"/>
    <lineage>
        <taxon>Bacteria</taxon>
        <taxon>Pseudomonadati</taxon>
        <taxon>Bacteroidota</taxon>
        <taxon>Flavobacteriia</taxon>
        <taxon>Flavobacteriales</taxon>
        <taxon>Flavobacteriaceae</taxon>
        <taxon>Zeaxanthinibacter</taxon>
    </lineage>
</organism>
<evidence type="ECO:0000313" key="2">
    <source>
        <dbReference type="EMBL" id="TDQ32882.1"/>
    </source>
</evidence>
<gene>
    <name evidence="2" type="ORF">CLV82_0719</name>
</gene>
<dbReference type="Pfam" id="PF00117">
    <property type="entry name" value="GATase"/>
    <property type="match status" value="1"/>
</dbReference>
<protein>
    <submittedName>
        <fullName evidence="2">GMP synthase-like glutamine amidotransferase</fullName>
    </submittedName>
</protein>
<keyword evidence="3" id="KW-1185">Reference proteome</keyword>
<proteinExistence type="predicted"/>